<evidence type="ECO:0000256" key="13">
    <source>
        <dbReference type="ARBA" id="ARBA00048988"/>
    </source>
</evidence>
<evidence type="ECO:0000256" key="5">
    <source>
        <dbReference type="ARBA" id="ARBA00022806"/>
    </source>
</evidence>
<dbReference type="AlphaFoldDB" id="A0A4R1HNK6"/>
<dbReference type="EMBL" id="SMFZ01000002">
    <property type="protein sequence ID" value="TCK22781.1"/>
    <property type="molecule type" value="Genomic_DNA"/>
</dbReference>
<keyword evidence="9" id="KW-0234">DNA repair</keyword>
<name>A0A4R1HNK6_PSEEN</name>
<gene>
    <name evidence="17" type="ORF">EV378_6791</name>
</gene>
<dbReference type="Gene3D" id="1.10.486.10">
    <property type="entry name" value="PCRA, domain 4"/>
    <property type="match status" value="1"/>
</dbReference>
<evidence type="ECO:0000259" key="16">
    <source>
        <dbReference type="PROSITE" id="PS51217"/>
    </source>
</evidence>
<dbReference type="InterPro" id="IPR011335">
    <property type="entry name" value="Restrct_endonuc-II-like"/>
</dbReference>
<dbReference type="Pfam" id="PF00580">
    <property type="entry name" value="UvrD-helicase"/>
    <property type="match status" value="1"/>
</dbReference>
<evidence type="ECO:0000256" key="14">
    <source>
        <dbReference type="PROSITE-ProRule" id="PRU00560"/>
    </source>
</evidence>
<keyword evidence="7 14" id="KW-0067">ATP-binding</keyword>
<evidence type="ECO:0000256" key="10">
    <source>
        <dbReference type="ARBA" id="ARBA00023235"/>
    </source>
</evidence>
<keyword evidence="18" id="KW-1185">Reference proteome</keyword>
<reference evidence="17 18" key="1">
    <citation type="submission" date="2019-03" db="EMBL/GenBank/DDBJ databases">
        <title>Sequencing the genomes of 1000 actinobacteria strains.</title>
        <authorList>
            <person name="Klenk H.-P."/>
        </authorList>
    </citation>
    <scope>NUCLEOTIDE SEQUENCE [LARGE SCALE GENOMIC DNA]</scope>
    <source>
        <strain evidence="17 18">DSM 44969</strain>
    </source>
</reference>
<keyword evidence="6" id="KW-0269">Exonuclease</keyword>
<feature type="domain" description="UvrD-like helicase ATP-binding" evidence="15">
    <location>
        <begin position="10"/>
        <end position="428"/>
    </location>
</feature>
<evidence type="ECO:0000256" key="8">
    <source>
        <dbReference type="ARBA" id="ARBA00023125"/>
    </source>
</evidence>
<evidence type="ECO:0000259" key="15">
    <source>
        <dbReference type="PROSITE" id="PS51198"/>
    </source>
</evidence>
<keyword evidence="5 14" id="KW-0347">Helicase</keyword>
<evidence type="ECO:0000256" key="4">
    <source>
        <dbReference type="ARBA" id="ARBA00022801"/>
    </source>
</evidence>
<dbReference type="Pfam" id="PF13361">
    <property type="entry name" value="UvrD_C"/>
    <property type="match status" value="2"/>
</dbReference>
<dbReference type="PANTHER" id="PTHR11070:SF23">
    <property type="entry name" value="RECBCD ENZYME SUBUNIT RECB"/>
    <property type="match status" value="1"/>
</dbReference>
<keyword evidence="8" id="KW-0238">DNA-binding</keyword>
<evidence type="ECO:0000256" key="12">
    <source>
        <dbReference type="ARBA" id="ARBA00034808"/>
    </source>
</evidence>
<evidence type="ECO:0000313" key="17">
    <source>
        <dbReference type="EMBL" id="TCK22781.1"/>
    </source>
</evidence>
<evidence type="ECO:0000256" key="1">
    <source>
        <dbReference type="ARBA" id="ARBA00022722"/>
    </source>
</evidence>
<evidence type="ECO:0000256" key="6">
    <source>
        <dbReference type="ARBA" id="ARBA00022839"/>
    </source>
</evidence>
<keyword evidence="1" id="KW-0540">Nuclease</keyword>
<dbReference type="SUPFAM" id="SSF52980">
    <property type="entry name" value="Restriction endonuclease-like"/>
    <property type="match status" value="1"/>
</dbReference>
<dbReference type="GO" id="GO:0000725">
    <property type="term" value="P:recombinational repair"/>
    <property type="evidence" value="ECO:0007669"/>
    <property type="project" value="TreeGrafter"/>
</dbReference>
<feature type="domain" description="UvrD-like helicase C-terminal" evidence="16">
    <location>
        <begin position="437"/>
        <end position="725"/>
    </location>
</feature>
<dbReference type="InterPro" id="IPR000212">
    <property type="entry name" value="DNA_helicase_UvrD/REP"/>
</dbReference>
<evidence type="ECO:0000256" key="2">
    <source>
        <dbReference type="ARBA" id="ARBA00022741"/>
    </source>
</evidence>
<comment type="caution">
    <text evidence="17">The sequence shown here is derived from an EMBL/GenBank/DDBJ whole genome shotgun (WGS) entry which is preliminary data.</text>
</comment>
<accession>A0A4R1HNK6</accession>
<protein>
    <recommendedName>
        <fullName evidence="12">DNA 3'-5' helicase</fullName>
        <ecNumber evidence="12">5.6.2.4</ecNumber>
    </recommendedName>
</protein>
<feature type="binding site" evidence="14">
    <location>
        <begin position="31"/>
        <end position="38"/>
    </location>
    <ligand>
        <name>ATP</name>
        <dbReference type="ChEBI" id="CHEBI:30616"/>
    </ligand>
</feature>
<keyword evidence="4 14" id="KW-0378">Hydrolase</keyword>
<evidence type="ECO:0000256" key="3">
    <source>
        <dbReference type="ARBA" id="ARBA00022763"/>
    </source>
</evidence>
<dbReference type="Gene3D" id="3.90.320.10">
    <property type="match status" value="1"/>
</dbReference>
<dbReference type="SUPFAM" id="SSF52540">
    <property type="entry name" value="P-loop containing nucleoside triphosphate hydrolases"/>
    <property type="match status" value="1"/>
</dbReference>
<evidence type="ECO:0000256" key="9">
    <source>
        <dbReference type="ARBA" id="ARBA00023204"/>
    </source>
</evidence>
<dbReference type="Proteomes" id="UP000295560">
    <property type="component" value="Unassembled WGS sequence"/>
</dbReference>
<dbReference type="PROSITE" id="PS51198">
    <property type="entry name" value="UVRD_HELICASE_ATP_BIND"/>
    <property type="match status" value="1"/>
</dbReference>
<dbReference type="InterPro" id="IPR014016">
    <property type="entry name" value="UvrD-like_ATP-bd"/>
</dbReference>
<evidence type="ECO:0000256" key="7">
    <source>
        <dbReference type="ARBA" id="ARBA00022840"/>
    </source>
</evidence>
<dbReference type="PROSITE" id="PS51217">
    <property type="entry name" value="UVRD_HELICASE_CTER"/>
    <property type="match status" value="1"/>
</dbReference>
<evidence type="ECO:0000256" key="11">
    <source>
        <dbReference type="ARBA" id="ARBA00034617"/>
    </source>
</evidence>
<dbReference type="InterPro" id="IPR014017">
    <property type="entry name" value="DNA_helicase_UvrD-like_C"/>
</dbReference>
<comment type="catalytic activity">
    <reaction evidence="13">
        <text>ATP + H2O = ADP + phosphate + H(+)</text>
        <dbReference type="Rhea" id="RHEA:13065"/>
        <dbReference type="ChEBI" id="CHEBI:15377"/>
        <dbReference type="ChEBI" id="CHEBI:15378"/>
        <dbReference type="ChEBI" id="CHEBI:30616"/>
        <dbReference type="ChEBI" id="CHEBI:43474"/>
        <dbReference type="ChEBI" id="CHEBI:456216"/>
        <dbReference type="EC" id="5.6.2.4"/>
    </reaction>
</comment>
<sequence length="1057" mass="116252">MTSSAPRTRPVDQTDRDRIRDDLDRSLFVEAGAGSGKTRSLVERIAALVTSGVPMRKIAAITFTEKAAAELRDRLRDELDGRGAVVALDELDGAAIGTLHAFARRILSEHAIEAGLPPLLEVLDHVASQVAVDRRFDELQTELLDDPEMSSTLRLAFAAGLKLPHVRELYRAFDSEWDLVSERVDPTPPPTLPPRIDDLRLRARELAAQRDRCDNHADKLAVRLAELEDWADRADVVDEARILTSLGSAPRAGRIGQAGNWGGAAGIAAVRDELVAWRDDVETRHGEVVDRVLRRLAAWVGSRVLAAADERRAQGRLQFHDLLVLARRLVRDSADARAALQRRFPRLLLDEFQDTDRIQIEVALRIACGAEADASDWRDLTPPPGSVFVVGDPKQSIYRFRRADIATYLDARDVLDDRVDLTTNFRSTHAIIDWVDTTFAALISERAGAQPAFVPLEPRPDAEGGDPVVVLGAAAHAELRADAVRAEEARDIASLITTALCDGDVVRDGDGTRPVRAHDIAILVPTRASILGLEEELDRAGIAYRTEAATFVYSAPEIREVMLCLRAVDDPSDELAVVSTLRSSLFGCADAELWRWRDAGGSWNPFAPTPDGQGDCRVADAMNVLSRWSRGRSRRTPAELLDDVLDARRVLEAAVDGPRYRETWRRLRFVVDQARAWSEAERGSLREYLRWASQQAEDRARVTETVLPERDTSAVRITTVHASKGLEFPFVVLAGLGSGPATVRPTVLWPASGNYELRLGKDRPTAGYEAADAEELDLEACERIRLLYVAATRATSRLVVSLHRRSGRQCAAATLAAACPIVPWTRPDDIAPLPGRRPHVEPLTRWEVWDEARHRALAAGKRPEAESATDIAHERASAELPSLVRHGLAKQPRDLELSAWRKGRYGTAIGRAVHGVLQTIPLDTGEGLNELAEAQAIAEDVPGYIDEIAAAVRSALAAPTVQRAAGRSPLREIYVGTEIDGTLVEGYVDLLFRDDDGLVLVDYKTDQATGAESIAAYVTQLEVYARAIADAVCEQIVRRVLVFLRPRGAIEYEVEES</sequence>
<dbReference type="InterPro" id="IPR011604">
    <property type="entry name" value="PDDEXK-like_dom_sf"/>
</dbReference>
<dbReference type="EC" id="5.6.2.4" evidence="12"/>
<dbReference type="InterPro" id="IPR027417">
    <property type="entry name" value="P-loop_NTPase"/>
</dbReference>
<comment type="catalytic activity">
    <reaction evidence="11">
        <text>Couples ATP hydrolysis with the unwinding of duplex DNA by translocating in the 3'-5' direction.</text>
        <dbReference type="EC" id="5.6.2.4"/>
    </reaction>
</comment>
<dbReference type="GO" id="GO:0043138">
    <property type="term" value="F:3'-5' DNA helicase activity"/>
    <property type="evidence" value="ECO:0007669"/>
    <property type="project" value="UniProtKB-EC"/>
</dbReference>
<dbReference type="Pfam" id="PF12705">
    <property type="entry name" value="PDDEXK_1"/>
    <property type="match status" value="1"/>
</dbReference>
<keyword evidence="10" id="KW-0413">Isomerase</keyword>
<dbReference type="GO" id="GO:0005829">
    <property type="term" value="C:cytosol"/>
    <property type="evidence" value="ECO:0007669"/>
    <property type="project" value="TreeGrafter"/>
</dbReference>
<dbReference type="GO" id="GO:0004527">
    <property type="term" value="F:exonuclease activity"/>
    <property type="evidence" value="ECO:0007669"/>
    <property type="project" value="UniProtKB-KW"/>
</dbReference>
<dbReference type="GO" id="GO:0009338">
    <property type="term" value="C:exodeoxyribonuclease V complex"/>
    <property type="evidence" value="ECO:0007669"/>
    <property type="project" value="TreeGrafter"/>
</dbReference>
<proteinExistence type="predicted"/>
<keyword evidence="2 14" id="KW-0547">Nucleotide-binding</keyword>
<dbReference type="PANTHER" id="PTHR11070">
    <property type="entry name" value="UVRD / RECB / PCRA DNA HELICASE FAMILY MEMBER"/>
    <property type="match status" value="1"/>
</dbReference>
<dbReference type="RefSeq" id="WP_243653889.1">
    <property type="nucleotide sequence ID" value="NZ_SMFZ01000002.1"/>
</dbReference>
<keyword evidence="3" id="KW-0227">DNA damage</keyword>
<dbReference type="InterPro" id="IPR038726">
    <property type="entry name" value="PDDEXK_AddAB-type"/>
</dbReference>
<evidence type="ECO:0000313" key="18">
    <source>
        <dbReference type="Proteomes" id="UP000295560"/>
    </source>
</evidence>
<dbReference type="GO" id="GO:0003677">
    <property type="term" value="F:DNA binding"/>
    <property type="evidence" value="ECO:0007669"/>
    <property type="project" value="UniProtKB-KW"/>
</dbReference>
<organism evidence="17 18">
    <name type="scientific">Pseudonocardia endophytica</name>
    <dbReference type="NCBI Taxonomy" id="401976"/>
    <lineage>
        <taxon>Bacteria</taxon>
        <taxon>Bacillati</taxon>
        <taxon>Actinomycetota</taxon>
        <taxon>Actinomycetes</taxon>
        <taxon>Pseudonocardiales</taxon>
        <taxon>Pseudonocardiaceae</taxon>
        <taxon>Pseudonocardia</taxon>
    </lineage>
</organism>
<dbReference type="Gene3D" id="3.40.50.300">
    <property type="entry name" value="P-loop containing nucleotide triphosphate hydrolases"/>
    <property type="match status" value="4"/>
</dbReference>
<dbReference type="GO" id="GO:0005524">
    <property type="term" value="F:ATP binding"/>
    <property type="evidence" value="ECO:0007669"/>
    <property type="project" value="UniProtKB-UniRule"/>
</dbReference>